<feature type="region of interest" description="Disordered" evidence="2">
    <location>
        <begin position="667"/>
        <end position="715"/>
    </location>
</feature>
<evidence type="ECO:0000313" key="6">
    <source>
        <dbReference type="EMBL" id="MBZ0158384.1"/>
    </source>
</evidence>
<proteinExistence type="inferred from homology"/>
<name>A0A953SID2_9BACT</name>
<comment type="caution">
    <text evidence="6">The sequence shown here is derived from an EMBL/GenBank/DDBJ whole genome shotgun (WGS) entry which is preliminary data.</text>
</comment>
<protein>
    <submittedName>
        <fullName evidence="6">Strawberry notch C-terminal domain-containing protein</fullName>
    </submittedName>
</protein>
<feature type="domain" description="Phage MuF C-terminal" evidence="5">
    <location>
        <begin position="2769"/>
        <end position="2864"/>
    </location>
</feature>
<accession>A0A953SID2</accession>
<feature type="compositionally biased region" description="Basic and acidic residues" evidence="2">
    <location>
        <begin position="1240"/>
        <end position="1252"/>
    </location>
</feature>
<evidence type="ECO:0000259" key="5">
    <source>
        <dbReference type="Pfam" id="PF18819"/>
    </source>
</evidence>
<feature type="region of interest" description="Disordered" evidence="2">
    <location>
        <begin position="1070"/>
        <end position="1188"/>
    </location>
</feature>
<dbReference type="Gene3D" id="3.40.50.150">
    <property type="entry name" value="Vaccinia Virus protein VP39"/>
    <property type="match status" value="1"/>
</dbReference>
<dbReference type="Pfam" id="PF13872">
    <property type="entry name" value="AAA_34"/>
    <property type="match status" value="1"/>
</dbReference>
<gene>
    <name evidence="6" type="ORF">K8I29_19475</name>
</gene>
<reference evidence="6" key="2">
    <citation type="submission" date="2021-08" db="EMBL/GenBank/DDBJ databases">
        <authorList>
            <person name="Dalcin Martins P."/>
        </authorList>
    </citation>
    <scope>NUCLEOTIDE SEQUENCE</scope>
    <source>
        <strain evidence="6">MAG_39</strain>
    </source>
</reference>
<dbReference type="SUPFAM" id="SSF52540">
    <property type="entry name" value="P-loop containing nucleoside triphosphate hydrolases"/>
    <property type="match status" value="2"/>
</dbReference>
<feature type="domain" description="Strawberry notch AAA" evidence="4">
    <location>
        <begin position="1419"/>
        <end position="1676"/>
    </location>
</feature>
<evidence type="ECO:0000256" key="1">
    <source>
        <dbReference type="ARBA" id="ARBA00006992"/>
    </source>
</evidence>
<dbReference type="PANTHER" id="PTHR12706">
    <property type="entry name" value="STRAWBERRY NOTCH-RELATED"/>
    <property type="match status" value="1"/>
</dbReference>
<feature type="region of interest" description="Disordered" evidence="2">
    <location>
        <begin position="390"/>
        <end position="425"/>
    </location>
</feature>
<evidence type="ECO:0000313" key="7">
    <source>
        <dbReference type="Proteomes" id="UP000705867"/>
    </source>
</evidence>
<dbReference type="InterPro" id="IPR027417">
    <property type="entry name" value="P-loop_NTPase"/>
</dbReference>
<dbReference type="SUPFAM" id="SSF53335">
    <property type="entry name" value="S-adenosyl-L-methionine-dependent methyltransferases"/>
    <property type="match status" value="1"/>
</dbReference>
<feature type="domain" description="Strawberry notch helicase C" evidence="3">
    <location>
        <begin position="1878"/>
        <end position="2092"/>
    </location>
</feature>
<feature type="compositionally biased region" description="Basic and acidic residues" evidence="2">
    <location>
        <begin position="1115"/>
        <end position="1128"/>
    </location>
</feature>
<feature type="region of interest" description="Disordered" evidence="2">
    <location>
        <begin position="1212"/>
        <end position="1263"/>
    </location>
</feature>
<evidence type="ECO:0000259" key="4">
    <source>
        <dbReference type="Pfam" id="PF13872"/>
    </source>
</evidence>
<dbReference type="PANTHER" id="PTHR12706:SF30">
    <property type="entry name" value="PROTEIN STRAWBERRY NOTCH-RELATED"/>
    <property type="match status" value="1"/>
</dbReference>
<feature type="compositionally biased region" description="Gly residues" evidence="2">
    <location>
        <begin position="1155"/>
        <end position="1167"/>
    </location>
</feature>
<evidence type="ECO:0000259" key="3">
    <source>
        <dbReference type="Pfam" id="PF13871"/>
    </source>
</evidence>
<feature type="region of interest" description="Disordered" evidence="2">
    <location>
        <begin position="15"/>
        <end position="83"/>
    </location>
</feature>
<dbReference type="InterPro" id="IPR026741">
    <property type="entry name" value="SNO"/>
</dbReference>
<sequence>MPKYQVTDLKKNITLEFEGDGPPPEDTIRAAFDRVTGSGSASTPQPPSPELDAGAASLIEQARARREFRGEGGAPASSPKPENLAEEVAYGVRQGYEQLKGLGYGLAGHAGHATGIDSLREWGFKGYEEQEKEAQKYAGSVESYRDVNNLDDALKYAAHGLGTIIPTMVGGLGAGAIGARLARTAAKTAVERSVAKIAADELTKKALVQAGLKKVTQKGAAAGATTFNIGMETGEIAGAQHQEGEVDTAKALLGGVLAGSLEAVAQTRLFGKLGLFGGKGAMKAGKGFLNTAKAVGTEGGKQALLEGATEGAQTVIERAFSGQEVQGDAAVHDYINSMLIGAIGGGVFGGAAGLLAKPPATDPAVEARAKERVEGDPAFRNDLRGFLDEAVPNPTWTPGEPPVPLPASPTGEAPLPEQPTEQPKGTANPYHIQFIADIARTSEGPSRIVHPETGEVEGRLGSGRPEWLQEIMAQYKGMKFKGKALTYANLGDILEAAKSGRLLSTTQRNFVKDLLAASQSDYEKAGKFAIDPTELRKGDRIIVDGEEFEHKGIDERTGEAILKDGEIIRVDPFESGPIKVDALIPVGEREGAPPVSTEEARAAEPEAPVVYRNEEHGIAVHISQGDRGYAVAVQDMESGEFLPTVKTYKTREEAETKVQEVMDKLKEGSAEAAPVLESEDVPEAPRKPTPQGLPMDTTSTALEGPLPAEPATGAEPIFTAAEEEKARQAEKEMQEKQEAIPLPKGDINNPDVAALASAFKGEVEKGAKINRMNMLQIAARHYGVTPRELTKSPSFNPRLVDEAYEYAVVQKGREIAADAALSDEEKFEALKKVYADQPNLSQRTSSSMKTQQYSTPLPLAWLMGRHVGVGENTKVYEPTGGTGMLLVGANPKNVTVNELDANTRKRILEASGYGRFLNKDALKVLTEHPELAKSQDAVLMNPPFGSIKKTDYQGFAISKLEHLIALKSLEAMKDDGKAALIIGGHNFEKGRMTEADRVFLNYLYSHYNVTHNIDIDGDVYEKQGTSSPIRLITLSGRKAAPDAVYAPKSPEQVEKAETLDEVKKVLTRNIPGGIMEEKEGGPGNVRGTGDVRSGGLPERPDTGVSGGERGQPGSAEERAGRLPGDKGVGRPASGNVEDRGGGGGGVVPDQPGNRSSGGRGTSIGEPGGVREPNEPGGVSGTVHARKPGVSLEEELGSLSREDLEKAFDEAVQEVAGEKEKPAATPPPRPVLSERSSVLPEQKKGPVTEKKPEAPAPHTPGQRSVADILKDAAAHGVTGIEEAVAGLHELFGGSSLKTFPGSVDAETYAKAKPHFQKAFDEFSAAGKGISDFLKFIVSKFGAKVKDYILHFLDELKAGLTNEFQVSYIPFSKGRSGSNLIPKNLVDSVRAALEAVREQVGDIDEYVRQKLAYGDRDALYDSLSAEQIDAFALFVYNHENRAGKATIIGDQTGVGKGRVAAAIMRYANLRGLKPLFVTKDPKLFSDIYRDLQDINHDIRPFIMHSDKERSSIVDMDGAVLIEPAVTAATKKKKFREILNDPATALAEYDAVFLPYLQLKDAGKIDNQVFAKLAEGNIVILDEAHQASGIDSNTGKMIREALTVSEGAVYLSATYAKRPDNMPLYFRTSLGETGMPIESLINVVQNGGVPLQQVIADILAKMGEYIRRELDFTGVEIKTNINTEGTAFLEKESDRVTERLRDIKEFDTGLKALITMLNREANGLKIEGGGKIEKLVNHTDFASVVHNFVSQFLASTKVDSVVDLAVQELEKGRKPVITLMNTMENVLDFMVEDFGVKVGDTVDDGFRTVLRKALEGTLTYTVTDPTGKKSKKKITRDQLVQVPGLLERYDRLTDQISKDAISLQASFIDTVKSRLKERGYAVTEITGRKYFLDYTSGEPVLAVRSAKEIKNRNEPVNGFNDGTYDVMILNAAGSTGLSLHSSERFQDKRPRTMIVMQADLNVDTHMQTMGRVFRKGQVNLPEYYNVYAGLPSELRPAMVIQKKMASLNANTSANTGSALSLKNVEDIFNHYGDKIVTEYLKEHPDLTEMMGLHEVDVEDIARKATGKAALLPVARQKEFFEDIQTEYRNLIEYLNQTGENNLTAKDYDFGAQTLSKNLVFKGTNEKSPFMASTYLEKLSVKMLNKPYRREKVVRLVNEALNGRTADKVNEDLLREMEGQAKAYYADLLERRKKASDKPIQELRSEIEAEAAEARRKIERLMEKYRIGHSYTVNAAEGYFAPGVLVALKYNASAGNPYAPSKLSFVFALADPMQSISIPASREALQYTLYDDNAIPGNWDEIIPSELREHRYVLTGNLIRGFEALGKRAEVVMYTKEDGTTGKGILLPRSIKDPEAEFSSASVGYEEAYKFLTRGARREELIYSTNGEVTLSYNAGYGEMAVYVPRAKNTGEKYYQNPTLLGLTTHKDFVKSGNKMRAFVSTENVKEFMRVLASDFSLTFKVPAGAVKQGDVKFSLKKGWQNPAAAKVAAAQRKAMEDFARKASTPSLAVKIVSPEEANALLRRKDAAKALKEYGAEGINESDVQEGMVQVQGASTVQWLSPTEFRALVILSESAGDWKREFIHEKNGHIQIAAMKVLKALGSNSDIDVLMKQFNGNEEAIVGRLMEYADAVAANARRPLLSRTAKALFGRAIEFLQKVRSYLLRGEWKAENQILRNMLGEEYLKQYREVRGERGGESEILADSKKDLLSPDKEEVKNFHRQLERWEKRELHPLATLTVSKTPEVLRRLGAEQLPVVIDQSTLKKVIHPRSVDKGKHGISVSMIRQLPQQLHNPVMVFDSATQKNSLVVMTELQQDDKTIVIAMHLSKKKGYNVVNDIASIHPRERDSHIVGWMKKGLLRYYNKEKTHQWLRSRGLQLPPEATMTGSTFRILSNEDIVKGSAEPETSFSLAGKKAIEGDIPPVESDFEAVEKRMTEAEGIKKAPFLERLKQGAERAYRSFRRHFVELDPARDARAIDILYQAEQIGIYAKKKAAQDIRDLIGALKPNEYKLFTRTIILEDLLRDIESGLLQEELPFGYTDEGQVRQDYERFKSTLEATQSTSDAYRKRQEYMRTLRERLVSEDLLPESVLADDRYFHHQVLEYMGMQAMGLKHTGTSAGDLRMTKKGWQRARTGSALDFNTDYLQAEFEVVSQALSQLELKRLQQELKRAADISGALKQRAKEEEVPWKTLLPEDYTLWQPKEGNAFFRTWSLTEKGLLGLLEHSELYEKGELGFEEFMGAVGAKKVLAMGRRREEWAIPKRLAETLEHFTQSRRESAVGAASKYLVNSWKQWVLLNPLRVVKYNLNNLSGDLDIALAYNPRMLSYMRQATKDLYAEMKGALPPDARGELETALKKGVLSSGLTLQEIPDINETGLFSLLTGKEPNRIARYWQKTKDFTTLRENVLRLAAYRFFKDELAAGRQVYGASERAQIDALAKRDDKAAKLARELIGDYGNISEAGQWLRNHMIPFFSWIEINAPRYYRLLKNLKHEGESTKALSGVMAWKATKLGLKASLLYGLVMLWNSTFFPDEEEELGRGGRKQLHLILGRTEDGSIRSLRFQGALSDALSWFGLENYPQDFKDVRSGKVPFSKKLAEAARAPVNKVVQSFRPFEKGAYEIATGKAVYPDVFSPRPVRDKAEHAFRMLALDAPYRWLAGKPSRGADVEAEGVLLYRTDPGEAAYYDTVNHIRDFLKEKGYEPPDVSPTKKSNVLYHYKQAKRYKDKAAAEKYKAEYLSLGGKKEDLLKSYKKTEPIAFLPLKYRAAFLASLDAEDRAVYHRARTWWESVYR</sequence>
<dbReference type="InterPro" id="IPR026937">
    <property type="entry name" value="SBNO_Helicase_C_dom"/>
</dbReference>
<dbReference type="EMBL" id="JAIOIV010000151">
    <property type="protein sequence ID" value="MBZ0158384.1"/>
    <property type="molecule type" value="Genomic_DNA"/>
</dbReference>
<dbReference type="GO" id="GO:0006355">
    <property type="term" value="P:regulation of DNA-templated transcription"/>
    <property type="evidence" value="ECO:0007669"/>
    <property type="project" value="InterPro"/>
</dbReference>
<organism evidence="6 7">
    <name type="scientific">Candidatus Nitrobium versatile</name>
    <dbReference type="NCBI Taxonomy" id="2884831"/>
    <lineage>
        <taxon>Bacteria</taxon>
        <taxon>Pseudomonadati</taxon>
        <taxon>Nitrospirota</taxon>
        <taxon>Nitrospiria</taxon>
        <taxon>Nitrospirales</taxon>
        <taxon>Nitrospiraceae</taxon>
        <taxon>Candidatus Nitrobium</taxon>
    </lineage>
</organism>
<dbReference type="Pfam" id="PF13871">
    <property type="entry name" value="Helicase_C_4"/>
    <property type="match status" value="1"/>
</dbReference>
<dbReference type="Pfam" id="PF18819">
    <property type="entry name" value="MuF_C"/>
    <property type="match status" value="1"/>
</dbReference>
<dbReference type="InterPro" id="IPR041131">
    <property type="entry name" value="MuF_C"/>
</dbReference>
<dbReference type="InterPro" id="IPR039187">
    <property type="entry name" value="SNO_AAA"/>
</dbReference>
<comment type="similarity">
    <text evidence="1">Belongs to the SBNO family.</text>
</comment>
<dbReference type="Gene3D" id="3.40.50.300">
    <property type="entry name" value="P-loop containing nucleotide triphosphate hydrolases"/>
    <property type="match status" value="2"/>
</dbReference>
<evidence type="ECO:0000256" key="2">
    <source>
        <dbReference type="SAM" id="MobiDB-lite"/>
    </source>
</evidence>
<reference evidence="6" key="1">
    <citation type="journal article" date="2021" name="bioRxiv">
        <title>Unraveling nitrogen, sulfur and carbon metabolic pathways and microbial community transcriptional responses to substrate deprivation and toxicity stresses in a bioreactor mimicking anoxic brackish coastal sediment conditions.</title>
        <authorList>
            <person name="Martins P.D."/>
            <person name="Echeveste M.J."/>
            <person name="Arshad A."/>
            <person name="Kurth J."/>
            <person name="Ouboter H."/>
            <person name="Jetten M.S.M."/>
            <person name="Welte C.U."/>
        </authorList>
    </citation>
    <scope>NUCLEOTIDE SEQUENCE</scope>
    <source>
        <strain evidence="6">MAG_39</strain>
    </source>
</reference>
<dbReference type="InterPro" id="IPR029063">
    <property type="entry name" value="SAM-dependent_MTases_sf"/>
</dbReference>
<dbReference type="Proteomes" id="UP000705867">
    <property type="component" value="Unassembled WGS sequence"/>
</dbReference>